<reference evidence="8" key="1">
    <citation type="journal article" date="2019" name="Int. J. Syst. Evol. Microbiol.">
        <title>The Global Catalogue of Microorganisms (GCM) 10K type strain sequencing project: providing services to taxonomists for standard genome sequencing and annotation.</title>
        <authorList>
            <consortium name="The Broad Institute Genomics Platform"/>
            <consortium name="The Broad Institute Genome Sequencing Center for Infectious Disease"/>
            <person name="Wu L."/>
            <person name="Ma J."/>
        </authorList>
    </citation>
    <scope>NUCLEOTIDE SEQUENCE [LARGE SCALE GENOMIC DNA]</scope>
    <source>
        <strain evidence="8">CCM 7132</strain>
    </source>
</reference>
<feature type="transmembrane region" description="Helical" evidence="6">
    <location>
        <begin position="151"/>
        <end position="178"/>
    </location>
</feature>
<evidence type="ECO:0000256" key="2">
    <source>
        <dbReference type="ARBA" id="ARBA00022475"/>
    </source>
</evidence>
<keyword evidence="4 6" id="KW-1133">Transmembrane helix</keyword>
<proteinExistence type="predicted"/>
<evidence type="ECO:0000313" key="7">
    <source>
        <dbReference type="EMBL" id="GGC27820.1"/>
    </source>
</evidence>
<protein>
    <submittedName>
        <fullName evidence="7">Membrane protein</fullName>
    </submittedName>
</protein>
<dbReference type="Pfam" id="PF01810">
    <property type="entry name" value="LysE"/>
    <property type="match status" value="1"/>
</dbReference>
<feature type="transmembrane region" description="Helical" evidence="6">
    <location>
        <begin position="190"/>
        <end position="207"/>
    </location>
</feature>
<accession>A0ABQ1LSI5</accession>
<comment type="subcellular location">
    <subcellularLocation>
        <location evidence="1">Cell membrane</location>
        <topology evidence="1">Multi-pass membrane protein</topology>
    </subcellularLocation>
</comment>
<dbReference type="Proteomes" id="UP000637769">
    <property type="component" value="Unassembled WGS sequence"/>
</dbReference>
<evidence type="ECO:0000256" key="5">
    <source>
        <dbReference type="ARBA" id="ARBA00023136"/>
    </source>
</evidence>
<evidence type="ECO:0000256" key="1">
    <source>
        <dbReference type="ARBA" id="ARBA00004651"/>
    </source>
</evidence>
<dbReference type="InterPro" id="IPR001123">
    <property type="entry name" value="LeuE-type"/>
</dbReference>
<evidence type="ECO:0000256" key="6">
    <source>
        <dbReference type="SAM" id="Phobius"/>
    </source>
</evidence>
<gene>
    <name evidence="7" type="ORF">GCM10007207_11620</name>
</gene>
<dbReference type="EMBL" id="BMCH01000002">
    <property type="protein sequence ID" value="GGC27820.1"/>
    <property type="molecule type" value="Genomic_DNA"/>
</dbReference>
<sequence>MQALSPTTLSLGLSSPALVSFLIFALTSSASPGPNNLLIMNVAARSGLRRTLPCILAITLAFGLMLILATMGGGAVLHRNPGLARILGILGSGWMLYLAWTIARALPDAMKANDLPHWSTTLLLCWSNPKAWVMALTTGTVYLPEGPHWPLAFIAITGLKLAIGLLSQLGWAALGICLYRPALSPQHLVLVNRIMAALLALSALVVLI</sequence>
<keyword evidence="8" id="KW-1185">Reference proteome</keyword>
<comment type="caution">
    <text evidence="7">The sequence shown here is derived from an EMBL/GenBank/DDBJ whole genome shotgun (WGS) entry which is preliminary data.</text>
</comment>
<name>A0ABQ1LSI5_9PROT</name>
<organism evidence="7 8">
    <name type="scientific">Asaia siamensis</name>
    <dbReference type="NCBI Taxonomy" id="110479"/>
    <lineage>
        <taxon>Bacteria</taxon>
        <taxon>Pseudomonadati</taxon>
        <taxon>Pseudomonadota</taxon>
        <taxon>Alphaproteobacteria</taxon>
        <taxon>Acetobacterales</taxon>
        <taxon>Acetobacteraceae</taxon>
        <taxon>Asaia</taxon>
    </lineage>
</organism>
<feature type="transmembrane region" description="Helical" evidence="6">
    <location>
        <begin position="83"/>
        <end position="103"/>
    </location>
</feature>
<evidence type="ECO:0000256" key="4">
    <source>
        <dbReference type="ARBA" id="ARBA00022989"/>
    </source>
</evidence>
<keyword evidence="5 6" id="KW-0472">Membrane</keyword>
<evidence type="ECO:0000313" key="8">
    <source>
        <dbReference type="Proteomes" id="UP000637769"/>
    </source>
</evidence>
<feature type="transmembrane region" description="Helical" evidence="6">
    <location>
        <begin position="54"/>
        <end position="76"/>
    </location>
</feature>
<dbReference type="RefSeq" id="WP_188425821.1">
    <property type="nucleotide sequence ID" value="NZ_BMCH01000002.1"/>
</dbReference>
<keyword evidence="3 6" id="KW-0812">Transmembrane</keyword>
<dbReference type="PANTHER" id="PTHR30086">
    <property type="entry name" value="ARGININE EXPORTER PROTEIN ARGO"/>
    <property type="match status" value="1"/>
</dbReference>
<keyword evidence="2" id="KW-1003">Cell membrane</keyword>
<evidence type="ECO:0000256" key="3">
    <source>
        <dbReference type="ARBA" id="ARBA00022692"/>
    </source>
</evidence>
<dbReference type="PANTHER" id="PTHR30086:SF20">
    <property type="entry name" value="ARGININE EXPORTER PROTEIN ARGO-RELATED"/>
    <property type="match status" value="1"/>
</dbReference>